<sequence>MTNIVSFLFLEIGYARVSAKDQNLELKTDISSLISKVEKILTGLYIKRFHDLIVGNLEVWVMLEN</sequence>
<comment type="caution">
    <text evidence="1">The sequence shown here is derived from an EMBL/GenBank/DDBJ whole genome shotgun (WGS) entry which is preliminary data.</text>
</comment>
<evidence type="ECO:0000313" key="2">
    <source>
        <dbReference type="Proteomes" id="UP001234602"/>
    </source>
</evidence>
<evidence type="ECO:0000313" key="1">
    <source>
        <dbReference type="EMBL" id="MDM5453661.1"/>
    </source>
</evidence>
<gene>
    <name evidence="1" type="ORF">QUF89_16005</name>
</gene>
<protein>
    <recommendedName>
        <fullName evidence="3">Resolvase/invertase-type recombinase catalytic domain-containing protein</fullName>
    </recommendedName>
</protein>
<proteinExistence type="predicted"/>
<dbReference type="EMBL" id="JAUCEY010000008">
    <property type="protein sequence ID" value="MDM5453661.1"/>
    <property type="molecule type" value="Genomic_DNA"/>
</dbReference>
<organism evidence="1 2">
    <name type="scientific">Peribacillus simplex</name>
    <dbReference type="NCBI Taxonomy" id="1478"/>
    <lineage>
        <taxon>Bacteria</taxon>
        <taxon>Bacillati</taxon>
        <taxon>Bacillota</taxon>
        <taxon>Bacilli</taxon>
        <taxon>Bacillales</taxon>
        <taxon>Bacillaceae</taxon>
        <taxon>Peribacillus</taxon>
    </lineage>
</organism>
<dbReference type="RefSeq" id="WP_289320382.1">
    <property type="nucleotide sequence ID" value="NZ_JAUCEY010000008.1"/>
</dbReference>
<dbReference type="Proteomes" id="UP001234602">
    <property type="component" value="Unassembled WGS sequence"/>
</dbReference>
<evidence type="ECO:0008006" key="3">
    <source>
        <dbReference type="Google" id="ProtNLM"/>
    </source>
</evidence>
<dbReference type="AlphaFoldDB" id="A0AAW7IEZ5"/>
<accession>A0AAW7IEZ5</accession>
<name>A0AAW7IEZ5_9BACI</name>
<reference evidence="1" key="1">
    <citation type="submission" date="2023-06" db="EMBL/GenBank/DDBJ databases">
        <title>Comparative genomics of Bacillaceae isolates and their secondary metabolite potential.</title>
        <authorList>
            <person name="Song L."/>
            <person name="Nielsen L.J."/>
            <person name="Mohite O."/>
            <person name="Xu X."/>
            <person name="Weber T."/>
            <person name="Kovacs A.T."/>
        </authorList>
    </citation>
    <scope>NUCLEOTIDE SEQUENCE</scope>
    <source>
        <strain evidence="1">D8_B_37</strain>
    </source>
</reference>